<organism evidence="2">
    <name type="scientific">Woronichinia naegeliana WA131</name>
    <dbReference type="NCBI Taxonomy" id="2824559"/>
    <lineage>
        <taxon>Bacteria</taxon>
        <taxon>Bacillati</taxon>
        <taxon>Cyanobacteriota</taxon>
        <taxon>Cyanophyceae</taxon>
        <taxon>Synechococcales</taxon>
        <taxon>Coelosphaeriaceae</taxon>
        <taxon>Woronichinia</taxon>
    </lineage>
</organism>
<dbReference type="EMBL" id="CP073041">
    <property type="protein sequence ID" value="UXE61649.1"/>
    <property type="molecule type" value="Genomic_DNA"/>
</dbReference>
<proteinExistence type="predicted"/>
<evidence type="ECO:0000259" key="1">
    <source>
        <dbReference type="Pfam" id="PF18480"/>
    </source>
</evidence>
<dbReference type="KEGG" id="wna:KA717_01345"/>
<gene>
    <name evidence="2" type="ORF">KA717_01345</name>
</gene>
<reference evidence="2" key="1">
    <citation type="submission" date="2021-04" db="EMBL/GenBank/DDBJ databases">
        <title>Genome sequence of Woronichinia naegeliana from Washington state freshwater lake bloom.</title>
        <authorList>
            <person name="Dreher T.W."/>
        </authorList>
    </citation>
    <scope>NUCLEOTIDE SEQUENCE</scope>
    <source>
        <strain evidence="2">WA131</strain>
    </source>
</reference>
<dbReference type="InterPro" id="IPR041049">
    <property type="entry name" value="DUF5615"/>
</dbReference>
<protein>
    <submittedName>
        <fullName evidence="2">DUF5615 family PIN-like protein</fullName>
    </submittedName>
</protein>
<accession>A0A977KXB6</accession>
<name>A0A977KXB6_9CYAN</name>
<sequence>MDENLPSKIQFVPSLPIIHVSALGKSFSDTEIWQYAKEKNLVIITKDVDFSDRLMLDSNPPKESFISALEICENVNFTSF</sequence>
<evidence type="ECO:0000313" key="2">
    <source>
        <dbReference type="EMBL" id="UXE61649.1"/>
    </source>
</evidence>
<dbReference type="Proteomes" id="UP001065613">
    <property type="component" value="Chromosome"/>
</dbReference>
<feature type="domain" description="DUF5615" evidence="1">
    <location>
        <begin position="2"/>
        <end position="62"/>
    </location>
</feature>
<dbReference type="AlphaFoldDB" id="A0A977KXB6"/>
<dbReference type="Pfam" id="PF18480">
    <property type="entry name" value="DUF5615"/>
    <property type="match status" value="1"/>
</dbReference>